<keyword evidence="1 8" id="KW-0808">Transferase</keyword>
<dbReference type="Gene3D" id="1.10.510.10">
    <property type="entry name" value="Transferase(Phosphotransferase) domain 1"/>
    <property type="match status" value="1"/>
</dbReference>
<dbReference type="InterPro" id="IPR017441">
    <property type="entry name" value="Protein_kinase_ATP_BS"/>
</dbReference>
<keyword evidence="3 8" id="KW-0418">Kinase</keyword>
<protein>
    <submittedName>
        <fullName evidence="8">Serine/threonine-protein kinase</fullName>
        <ecNumber evidence="8">2.7.11.1</ecNumber>
    </submittedName>
</protein>
<dbReference type="PROSITE" id="PS00107">
    <property type="entry name" value="PROTEIN_KINASE_ATP"/>
    <property type="match status" value="1"/>
</dbReference>
<dbReference type="InterPro" id="IPR000719">
    <property type="entry name" value="Prot_kinase_dom"/>
</dbReference>
<comment type="caution">
    <text evidence="8">The sequence shown here is derived from an EMBL/GenBank/DDBJ whole genome shotgun (WGS) entry which is preliminary data.</text>
</comment>
<dbReference type="RefSeq" id="WP_277864478.1">
    <property type="nucleotide sequence ID" value="NZ_JARRAG010000003.1"/>
</dbReference>
<dbReference type="CDD" id="cd14014">
    <property type="entry name" value="STKc_PknB_like"/>
    <property type="match status" value="1"/>
</dbReference>
<dbReference type="EMBL" id="JARRAG010000003">
    <property type="protein sequence ID" value="MDG3008151.1"/>
    <property type="molecule type" value="Genomic_DNA"/>
</dbReference>
<dbReference type="PROSITE" id="PS00108">
    <property type="entry name" value="PROTEIN_KINASE_ST"/>
    <property type="match status" value="1"/>
</dbReference>
<gene>
    <name evidence="8" type="ORF">PZE19_30665</name>
</gene>
<evidence type="ECO:0000256" key="3">
    <source>
        <dbReference type="ARBA" id="ARBA00022777"/>
    </source>
</evidence>
<dbReference type="Proteomes" id="UP001216907">
    <property type="component" value="Unassembled WGS sequence"/>
</dbReference>
<dbReference type="Gene3D" id="1.25.40.10">
    <property type="entry name" value="Tetratricopeptide repeat domain"/>
    <property type="match status" value="1"/>
</dbReference>
<dbReference type="SMART" id="SM00220">
    <property type="entry name" value="S_TKc"/>
    <property type="match status" value="1"/>
</dbReference>
<evidence type="ECO:0000313" key="8">
    <source>
        <dbReference type="EMBL" id="MDG3008151.1"/>
    </source>
</evidence>
<keyword evidence="9" id="KW-1185">Reference proteome</keyword>
<name>A0ABT6FKP3_9BACT</name>
<evidence type="ECO:0000256" key="2">
    <source>
        <dbReference type="ARBA" id="ARBA00022741"/>
    </source>
</evidence>
<evidence type="ECO:0000313" key="9">
    <source>
        <dbReference type="Proteomes" id="UP001216907"/>
    </source>
</evidence>
<feature type="region of interest" description="Disordered" evidence="6">
    <location>
        <begin position="62"/>
        <end position="96"/>
    </location>
</feature>
<evidence type="ECO:0000259" key="7">
    <source>
        <dbReference type="PROSITE" id="PS50011"/>
    </source>
</evidence>
<dbReference type="PANTHER" id="PTHR43289">
    <property type="entry name" value="MITOGEN-ACTIVATED PROTEIN KINASE KINASE KINASE 20-RELATED"/>
    <property type="match status" value="1"/>
</dbReference>
<evidence type="ECO:0000256" key="6">
    <source>
        <dbReference type="SAM" id="MobiDB-lite"/>
    </source>
</evidence>
<dbReference type="SMART" id="SM00028">
    <property type="entry name" value="TPR"/>
    <property type="match status" value="3"/>
</dbReference>
<keyword evidence="4 5" id="KW-0067">ATP-binding</keyword>
<dbReference type="InterPro" id="IPR019734">
    <property type="entry name" value="TPR_rpt"/>
</dbReference>
<feature type="domain" description="Protein kinase" evidence="7">
    <location>
        <begin position="98"/>
        <end position="362"/>
    </location>
</feature>
<dbReference type="Pfam" id="PF00069">
    <property type="entry name" value="Pkinase"/>
    <property type="match status" value="1"/>
</dbReference>
<reference evidence="8 9" key="1">
    <citation type="submission" date="2023-03" db="EMBL/GenBank/DDBJ databases">
        <title>Paludisphaera mucosa sp. nov. a novel planctomycete from northern fen.</title>
        <authorList>
            <person name="Ivanova A."/>
        </authorList>
    </citation>
    <scope>NUCLEOTIDE SEQUENCE [LARGE SCALE GENOMIC DNA]</scope>
    <source>
        <strain evidence="8 9">Pla2</strain>
    </source>
</reference>
<evidence type="ECO:0000256" key="1">
    <source>
        <dbReference type="ARBA" id="ARBA00022679"/>
    </source>
</evidence>
<dbReference type="Gene3D" id="3.30.200.20">
    <property type="entry name" value="Phosphorylase Kinase, domain 1"/>
    <property type="match status" value="1"/>
</dbReference>
<proteinExistence type="predicted"/>
<dbReference type="GO" id="GO:0004674">
    <property type="term" value="F:protein serine/threonine kinase activity"/>
    <property type="evidence" value="ECO:0007669"/>
    <property type="project" value="UniProtKB-EC"/>
</dbReference>
<evidence type="ECO:0000256" key="5">
    <source>
        <dbReference type="PROSITE-ProRule" id="PRU10141"/>
    </source>
</evidence>
<organism evidence="8 9">
    <name type="scientific">Paludisphaera mucosa</name>
    <dbReference type="NCBI Taxonomy" id="3030827"/>
    <lineage>
        <taxon>Bacteria</taxon>
        <taxon>Pseudomonadati</taxon>
        <taxon>Planctomycetota</taxon>
        <taxon>Planctomycetia</taxon>
        <taxon>Isosphaerales</taxon>
        <taxon>Isosphaeraceae</taxon>
        <taxon>Paludisphaera</taxon>
    </lineage>
</organism>
<dbReference type="EC" id="2.7.11.1" evidence="8"/>
<dbReference type="SUPFAM" id="SSF48452">
    <property type="entry name" value="TPR-like"/>
    <property type="match status" value="1"/>
</dbReference>
<accession>A0ABT6FKP3</accession>
<dbReference type="SUPFAM" id="SSF56112">
    <property type="entry name" value="Protein kinase-like (PK-like)"/>
    <property type="match status" value="1"/>
</dbReference>
<sequence>MNPSRLRLSIQIFQDLLDLAPGRRPAELAERLGRDPAMLAEVASLLDQHDAAEAEGFLATLAPPTTEPGPDAPVSTGLPTEPDDEAATFPPGTRIGPYELEAEVGRGGMGVVYRARRDEPYRQRVALKLVARALSHVSTHRFDAERQSLADLEHPHIVRLLDGGTTERGEPYLVMEFIDGVAMDAYTRGCASSPRACAALLASVVDAVAYAHARGIVHRDLKPSNVLVTAGGVPKVTDFGLARPFQGSGPAVATRDGRLSGTPGYMAPEQILGEPGRNLPGVDVYALGAILYRLLTARHPHRAPTPLETCLRAVSREPEPIRRLNPAAPRDLATIAAVAMAMEPSRRYPSAAALGDDLRRFLAGEPVRARPISRAERLGRWVVRYRRGVAAWSLTVLSLLVGTLIALTQANRDLGRVNNLLIGITSDYAAAMERLASAGGLADPKFHLQFEEFSRALDRLTNSRGGEAALDDLQYHGALAHFQLARSYQTQRRKESATEHYEKSVDVLRRLARSRPDRPAFRYELFRALFCEANHVAGDDGERSVALHREALDVVTRLARAFPVELDYRDAEAHQHQNLGGVLTPICWDEGVAHFKEAVAIAEELSSLPGAKPMYRRNIALASGKLADKLHLRGEPDEAEPFARRAVEVDAELLRDAPDDASYQEEHAGHLLTLALIRAHLGDLEAAEVLIEGASAIRDRLAGRFPESIGHVDRACDALRMRAEARLARGRAAAALADFEALESRLDRFLGSRGEAGAPVYVHHSARTASLDRARAERLAALAPPILKSSPKSDLARFALARALGVLGRDAEALTMLTTEAPADRRARPASLLAAAAAEARLGRMDSARARFDEGSKALGLDHADCLFLARFRLEVAGQLGVPIPPAEAAAPPPSNPRAPR</sequence>
<dbReference type="PANTHER" id="PTHR43289:SF6">
    <property type="entry name" value="SERINE_THREONINE-PROTEIN KINASE NEKL-3"/>
    <property type="match status" value="1"/>
</dbReference>
<dbReference type="InterPro" id="IPR011990">
    <property type="entry name" value="TPR-like_helical_dom_sf"/>
</dbReference>
<dbReference type="InterPro" id="IPR008271">
    <property type="entry name" value="Ser/Thr_kinase_AS"/>
</dbReference>
<dbReference type="InterPro" id="IPR011009">
    <property type="entry name" value="Kinase-like_dom_sf"/>
</dbReference>
<evidence type="ECO:0000256" key="4">
    <source>
        <dbReference type="ARBA" id="ARBA00022840"/>
    </source>
</evidence>
<keyword evidence="2 5" id="KW-0547">Nucleotide-binding</keyword>
<feature type="binding site" evidence="5">
    <location>
        <position position="128"/>
    </location>
    <ligand>
        <name>ATP</name>
        <dbReference type="ChEBI" id="CHEBI:30616"/>
    </ligand>
</feature>
<dbReference type="PROSITE" id="PS50011">
    <property type="entry name" value="PROTEIN_KINASE_DOM"/>
    <property type="match status" value="1"/>
</dbReference>